<feature type="domain" description="Histidine kinase" evidence="12">
    <location>
        <begin position="208"/>
        <end position="406"/>
    </location>
</feature>
<dbReference type="PANTHER" id="PTHR42878">
    <property type="entry name" value="TWO-COMPONENT HISTIDINE KINASE"/>
    <property type="match status" value="1"/>
</dbReference>
<evidence type="ECO:0000256" key="3">
    <source>
        <dbReference type="ARBA" id="ARBA00012438"/>
    </source>
</evidence>
<dbReference type="GO" id="GO:0016020">
    <property type="term" value="C:membrane"/>
    <property type="evidence" value="ECO:0007669"/>
    <property type="project" value="UniProtKB-SubCell"/>
</dbReference>
<sequence length="535" mass="58710">MVVRNGRTGGDQTPGVRLRRGWYRMTGDSLTSQAAREELYDIIRGDGSFETKAQAALDIGVRFLSADSGYLARVDAETEYWEILVSTEPFDGEAPTGQEIDFELSYCRRTVDSDEQITLHDAPNQGWADDPAFQAQGLHCYHGTTLIVDGEPYGTVCFVAEDPRGEFSDCESLFAEMIARLLERELERQQHETELTRQANLTTVLNRVLRHNLRNKLSIARGHIQLMADSATESGEIALQSVDTIIELCQKARDLDQIISLETDPEPTDITALVRAVAERVISQHPNTSIEIDQVDSVTVSVLPSFERALLELIENAAKHGGPPSTITVCITEVSDGVEIRVSDDGPGLAPQEAKVLETGSETPLTHGSGLGLWISHWIVTGHGGSIDATVTDAGTTMTISLPQQTESTTDSHQPTLKRAHDQYQAAFEEASDAMVIVDTEGRIIEANPAVADVYGVESQQLLGRPIAEFLPEEFDYEGAWSRFQTKDSEHDTVTIVGGDGVDRRIEYTGTTNIVPGHHLIVGRDISKRTDRGSR</sequence>
<dbReference type="Pfam" id="PF01590">
    <property type="entry name" value="GAF"/>
    <property type="match status" value="1"/>
</dbReference>
<dbReference type="InterPro" id="IPR005467">
    <property type="entry name" value="His_kinase_dom"/>
</dbReference>
<keyword evidence="4" id="KW-0808">Transferase</keyword>
<dbReference type="GO" id="GO:0000156">
    <property type="term" value="F:phosphorelay response regulator activity"/>
    <property type="evidence" value="ECO:0007669"/>
    <property type="project" value="TreeGrafter"/>
</dbReference>
<gene>
    <name evidence="14" type="ORF">SAMN05444271_10563</name>
</gene>
<dbReference type="Pfam" id="PF08448">
    <property type="entry name" value="PAS_4"/>
    <property type="match status" value="1"/>
</dbReference>
<dbReference type="SUPFAM" id="SSF55781">
    <property type="entry name" value="GAF domain-like"/>
    <property type="match status" value="1"/>
</dbReference>
<name>A0A1H6SF70_9EURY</name>
<evidence type="ECO:0000259" key="13">
    <source>
        <dbReference type="PROSITE" id="PS50112"/>
    </source>
</evidence>
<dbReference type="PRINTS" id="PR00344">
    <property type="entry name" value="BCTRLSENSOR"/>
</dbReference>
<evidence type="ECO:0000256" key="1">
    <source>
        <dbReference type="ARBA" id="ARBA00000085"/>
    </source>
</evidence>
<dbReference type="NCBIfam" id="TIGR00229">
    <property type="entry name" value="sensory_box"/>
    <property type="match status" value="1"/>
</dbReference>
<keyword evidence="6" id="KW-0547">Nucleotide-binding</keyword>
<protein>
    <recommendedName>
        <fullName evidence="3">histidine kinase</fullName>
        <ecNumber evidence="3">2.7.13.3</ecNumber>
    </recommendedName>
</protein>
<dbReference type="SUPFAM" id="SSF55785">
    <property type="entry name" value="PYP-like sensor domain (PAS domain)"/>
    <property type="match status" value="1"/>
</dbReference>
<dbReference type="InterPro" id="IPR050351">
    <property type="entry name" value="BphY/WalK/GraS-like"/>
</dbReference>
<dbReference type="Gene3D" id="3.30.565.10">
    <property type="entry name" value="Histidine kinase-like ATPase, C-terminal domain"/>
    <property type="match status" value="1"/>
</dbReference>
<dbReference type="Pfam" id="PF02518">
    <property type="entry name" value="HATPase_c"/>
    <property type="match status" value="1"/>
</dbReference>
<dbReference type="InterPro" id="IPR003594">
    <property type="entry name" value="HATPase_dom"/>
</dbReference>
<dbReference type="InterPro" id="IPR013656">
    <property type="entry name" value="PAS_4"/>
</dbReference>
<dbReference type="EC" id="2.7.13.3" evidence="3"/>
<dbReference type="STRING" id="1073996.SAMN05444271_10563"/>
<evidence type="ECO:0000256" key="4">
    <source>
        <dbReference type="ARBA" id="ARBA00022679"/>
    </source>
</evidence>
<keyword evidence="9" id="KW-1133">Transmembrane helix</keyword>
<evidence type="ECO:0000256" key="9">
    <source>
        <dbReference type="ARBA" id="ARBA00022989"/>
    </source>
</evidence>
<dbReference type="CDD" id="cd00130">
    <property type="entry name" value="PAS"/>
    <property type="match status" value="1"/>
</dbReference>
<evidence type="ECO:0000256" key="7">
    <source>
        <dbReference type="ARBA" id="ARBA00022777"/>
    </source>
</evidence>
<dbReference type="InterPro" id="IPR004358">
    <property type="entry name" value="Sig_transdc_His_kin-like_C"/>
</dbReference>
<dbReference type="InterPro" id="IPR000014">
    <property type="entry name" value="PAS"/>
</dbReference>
<dbReference type="SMART" id="SM00065">
    <property type="entry name" value="GAF"/>
    <property type="match status" value="1"/>
</dbReference>
<dbReference type="PANTHER" id="PTHR42878:SF7">
    <property type="entry name" value="SENSOR HISTIDINE KINASE GLRK"/>
    <property type="match status" value="1"/>
</dbReference>
<dbReference type="CDD" id="cd00075">
    <property type="entry name" value="HATPase"/>
    <property type="match status" value="1"/>
</dbReference>
<dbReference type="EMBL" id="FNYR01000005">
    <property type="protein sequence ID" value="SEI66579.1"/>
    <property type="molecule type" value="Genomic_DNA"/>
</dbReference>
<accession>A0A1H6SF70</accession>
<keyword evidence="11" id="KW-0472">Membrane</keyword>
<dbReference type="InterPro" id="IPR003018">
    <property type="entry name" value="GAF"/>
</dbReference>
<dbReference type="GO" id="GO:0005524">
    <property type="term" value="F:ATP binding"/>
    <property type="evidence" value="ECO:0007669"/>
    <property type="project" value="UniProtKB-KW"/>
</dbReference>
<keyword evidence="7" id="KW-0418">Kinase</keyword>
<evidence type="ECO:0000313" key="14">
    <source>
        <dbReference type="EMBL" id="SEI66579.1"/>
    </source>
</evidence>
<feature type="domain" description="PAS" evidence="13">
    <location>
        <begin position="420"/>
        <end position="474"/>
    </location>
</feature>
<proteinExistence type="predicted"/>
<comment type="subcellular location">
    <subcellularLocation>
        <location evidence="2">Membrane</location>
        <topology evidence="2">Multi-pass membrane protein</topology>
    </subcellularLocation>
</comment>
<keyword evidence="15" id="KW-1185">Reference proteome</keyword>
<dbReference type="PROSITE" id="PS50109">
    <property type="entry name" value="HIS_KIN"/>
    <property type="match status" value="1"/>
</dbReference>
<evidence type="ECO:0000259" key="12">
    <source>
        <dbReference type="PROSITE" id="PS50109"/>
    </source>
</evidence>
<dbReference type="InterPro" id="IPR029016">
    <property type="entry name" value="GAF-like_dom_sf"/>
</dbReference>
<evidence type="ECO:0000256" key="8">
    <source>
        <dbReference type="ARBA" id="ARBA00022840"/>
    </source>
</evidence>
<dbReference type="SMART" id="SM00091">
    <property type="entry name" value="PAS"/>
    <property type="match status" value="1"/>
</dbReference>
<dbReference type="AlphaFoldDB" id="A0A1H6SF70"/>
<evidence type="ECO:0000256" key="10">
    <source>
        <dbReference type="ARBA" id="ARBA00023012"/>
    </source>
</evidence>
<organism evidence="14 15">
    <name type="scientific">Halohasta litchfieldiae</name>
    <dbReference type="NCBI Taxonomy" id="1073996"/>
    <lineage>
        <taxon>Archaea</taxon>
        <taxon>Methanobacteriati</taxon>
        <taxon>Methanobacteriota</taxon>
        <taxon>Stenosarchaea group</taxon>
        <taxon>Halobacteria</taxon>
        <taxon>Halobacteriales</taxon>
        <taxon>Haloferacaceae</taxon>
        <taxon>Halohasta</taxon>
    </lineage>
</organism>
<dbReference type="SUPFAM" id="SSF55874">
    <property type="entry name" value="ATPase domain of HSP90 chaperone/DNA topoisomerase II/histidine kinase"/>
    <property type="match status" value="1"/>
</dbReference>
<evidence type="ECO:0000256" key="2">
    <source>
        <dbReference type="ARBA" id="ARBA00004141"/>
    </source>
</evidence>
<comment type="catalytic activity">
    <reaction evidence="1">
        <text>ATP + protein L-histidine = ADP + protein N-phospho-L-histidine.</text>
        <dbReference type="EC" id="2.7.13.3"/>
    </reaction>
</comment>
<keyword evidence="8" id="KW-0067">ATP-binding</keyword>
<dbReference type="PROSITE" id="PS50112">
    <property type="entry name" value="PAS"/>
    <property type="match status" value="1"/>
</dbReference>
<dbReference type="GO" id="GO:0007234">
    <property type="term" value="P:osmosensory signaling via phosphorelay pathway"/>
    <property type="evidence" value="ECO:0007669"/>
    <property type="project" value="TreeGrafter"/>
</dbReference>
<evidence type="ECO:0000256" key="11">
    <source>
        <dbReference type="ARBA" id="ARBA00023136"/>
    </source>
</evidence>
<evidence type="ECO:0000313" key="15">
    <source>
        <dbReference type="Proteomes" id="UP000198888"/>
    </source>
</evidence>
<keyword evidence="10" id="KW-0902">Two-component regulatory system</keyword>
<evidence type="ECO:0000256" key="6">
    <source>
        <dbReference type="ARBA" id="ARBA00022741"/>
    </source>
</evidence>
<dbReference type="Proteomes" id="UP000198888">
    <property type="component" value="Unassembled WGS sequence"/>
</dbReference>
<dbReference type="InterPro" id="IPR035965">
    <property type="entry name" value="PAS-like_dom_sf"/>
</dbReference>
<dbReference type="Gene3D" id="3.30.450.20">
    <property type="entry name" value="PAS domain"/>
    <property type="match status" value="1"/>
</dbReference>
<dbReference type="InterPro" id="IPR036890">
    <property type="entry name" value="HATPase_C_sf"/>
</dbReference>
<dbReference type="GO" id="GO:0004673">
    <property type="term" value="F:protein histidine kinase activity"/>
    <property type="evidence" value="ECO:0007669"/>
    <property type="project" value="UniProtKB-EC"/>
</dbReference>
<dbReference type="Gene3D" id="3.30.450.40">
    <property type="match status" value="1"/>
</dbReference>
<keyword evidence="5" id="KW-0812">Transmembrane</keyword>
<evidence type="ECO:0000256" key="5">
    <source>
        <dbReference type="ARBA" id="ARBA00022692"/>
    </source>
</evidence>
<reference evidence="14 15" key="1">
    <citation type="submission" date="2016-10" db="EMBL/GenBank/DDBJ databases">
        <authorList>
            <person name="de Groot N.N."/>
        </authorList>
    </citation>
    <scope>NUCLEOTIDE SEQUENCE [LARGE SCALE GENOMIC DNA]</scope>
    <source>
        <strain evidence="14 15">DSM 22187</strain>
    </source>
</reference>
<dbReference type="GO" id="GO:0030295">
    <property type="term" value="F:protein kinase activator activity"/>
    <property type="evidence" value="ECO:0007669"/>
    <property type="project" value="TreeGrafter"/>
</dbReference>
<dbReference type="SMART" id="SM00387">
    <property type="entry name" value="HATPase_c"/>
    <property type="match status" value="1"/>
</dbReference>